<dbReference type="InterPro" id="IPR005936">
    <property type="entry name" value="FtsH"/>
</dbReference>
<dbReference type="Gene3D" id="3.30.720.210">
    <property type="match status" value="1"/>
</dbReference>
<evidence type="ECO:0000256" key="7">
    <source>
        <dbReference type="ARBA" id="ARBA00022741"/>
    </source>
</evidence>
<evidence type="ECO:0000256" key="10">
    <source>
        <dbReference type="ARBA" id="ARBA00022840"/>
    </source>
</evidence>
<evidence type="ECO:0000256" key="11">
    <source>
        <dbReference type="ARBA" id="ARBA00022989"/>
    </source>
</evidence>
<dbReference type="SMART" id="SM00382">
    <property type="entry name" value="AAA"/>
    <property type="match status" value="1"/>
</dbReference>
<dbReference type="GO" id="GO:0005524">
    <property type="term" value="F:ATP binding"/>
    <property type="evidence" value="ECO:0007669"/>
    <property type="project" value="UniProtKB-UniRule"/>
</dbReference>
<dbReference type="InterPro" id="IPR037219">
    <property type="entry name" value="Peptidase_M41-like"/>
</dbReference>
<dbReference type="Gene3D" id="3.40.50.300">
    <property type="entry name" value="P-loop containing nucleotide triphosphate hydrolases"/>
    <property type="match status" value="1"/>
</dbReference>
<keyword evidence="5 15" id="KW-0812">Transmembrane</keyword>
<comment type="caution">
    <text evidence="15">Lacks conserved residue(s) required for the propagation of feature annotation.</text>
</comment>
<comment type="cofactor">
    <cofactor evidence="15">
        <name>Zn(2+)</name>
        <dbReference type="ChEBI" id="CHEBI:29105"/>
    </cofactor>
    <text evidence="15">Binds 1 zinc ion per subunit.</text>
</comment>
<dbReference type="GO" id="GO:0006508">
    <property type="term" value="P:proteolysis"/>
    <property type="evidence" value="ECO:0007669"/>
    <property type="project" value="UniProtKB-KW"/>
</dbReference>
<comment type="similarity">
    <text evidence="16">Belongs to the AAA ATPase family.</text>
</comment>
<feature type="transmembrane region" description="Helical" evidence="15">
    <location>
        <begin position="105"/>
        <end position="126"/>
    </location>
</feature>
<dbReference type="InterPro" id="IPR011546">
    <property type="entry name" value="Pept_M41_FtsH_extracell"/>
</dbReference>
<dbReference type="AlphaFoldDB" id="A0A6H1WUR7"/>
<name>A0A6H1WUR7_9BACT</name>
<dbReference type="Pfam" id="PF00004">
    <property type="entry name" value="AAA"/>
    <property type="match status" value="1"/>
</dbReference>
<dbReference type="PROSITE" id="PS00674">
    <property type="entry name" value="AAA"/>
    <property type="match status" value="1"/>
</dbReference>
<protein>
    <recommendedName>
        <fullName evidence="15">ATP-dependent zinc metalloprotease FtsH</fullName>
        <ecNumber evidence="15">3.4.24.-</ecNumber>
    </recommendedName>
</protein>
<evidence type="ECO:0000313" key="18">
    <source>
        <dbReference type="EMBL" id="QJA06921.1"/>
    </source>
</evidence>
<evidence type="ECO:0000256" key="2">
    <source>
        <dbReference type="ARBA" id="ARBA00010044"/>
    </source>
</evidence>
<dbReference type="GO" id="GO:0004176">
    <property type="term" value="F:ATP-dependent peptidase activity"/>
    <property type="evidence" value="ECO:0007669"/>
    <property type="project" value="InterPro"/>
</dbReference>
<keyword evidence="13 15" id="KW-0472">Membrane</keyword>
<evidence type="ECO:0000256" key="16">
    <source>
        <dbReference type="RuleBase" id="RU003651"/>
    </source>
</evidence>
<dbReference type="RefSeq" id="WP_168720269.1">
    <property type="nucleotide sequence ID" value="NZ_CP042909.1"/>
</dbReference>
<dbReference type="Proteomes" id="UP000501253">
    <property type="component" value="Chromosome"/>
</dbReference>
<dbReference type="PANTHER" id="PTHR23076">
    <property type="entry name" value="METALLOPROTEASE M41 FTSH"/>
    <property type="match status" value="1"/>
</dbReference>
<keyword evidence="9 15" id="KW-0862">Zinc</keyword>
<feature type="binding site" evidence="15">
    <location>
        <position position="494"/>
    </location>
    <ligand>
        <name>Zn(2+)</name>
        <dbReference type="ChEBI" id="CHEBI:29105"/>
        <note>catalytic</note>
    </ligand>
</feature>
<keyword evidence="10 15" id="KW-0067">ATP-binding</keyword>
<dbReference type="GO" id="GO:0030163">
    <property type="term" value="P:protein catabolic process"/>
    <property type="evidence" value="ECO:0007669"/>
    <property type="project" value="UniProtKB-UniRule"/>
</dbReference>
<proteinExistence type="inferred from homology"/>
<keyword evidence="7 15" id="KW-0547">Nucleotide-binding</keyword>
<evidence type="ECO:0000256" key="4">
    <source>
        <dbReference type="ARBA" id="ARBA00022670"/>
    </source>
</evidence>
<comment type="subcellular location">
    <subcellularLocation>
        <location evidence="15">Cell membrane</location>
        <topology evidence="15">Multi-pass membrane protein</topology>
        <orientation evidence="15">Cytoplasmic side</orientation>
    </subcellularLocation>
    <subcellularLocation>
        <location evidence="1">Membrane</location>
    </subcellularLocation>
</comment>
<evidence type="ECO:0000256" key="3">
    <source>
        <dbReference type="ARBA" id="ARBA00022475"/>
    </source>
</evidence>
<keyword evidence="11 15" id="KW-1133">Transmembrane helix</keyword>
<organism evidence="18 19">
    <name type="scientific">Thermosulfurimonas marina</name>
    <dbReference type="NCBI Taxonomy" id="2047767"/>
    <lineage>
        <taxon>Bacteria</taxon>
        <taxon>Pseudomonadati</taxon>
        <taxon>Thermodesulfobacteriota</taxon>
        <taxon>Thermodesulfobacteria</taxon>
        <taxon>Thermodesulfobacteriales</taxon>
        <taxon>Thermodesulfobacteriaceae</taxon>
        <taxon>Thermosulfurimonas</taxon>
    </lineage>
</organism>
<comment type="similarity">
    <text evidence="14 15">In the central section; belongs to the AAA ATPase family.</text>
</comment>
<dbReference type="Pfam" id="PF17862">
    <property type="entry name" value="AAA_lid_3"/>
    <property type="match status" value="1"/>
</dbReference>
<evidence type="ECO:0000256" key="1">
    <source>
        <dbReference type="ARBA" id="ARBA00004370"/>
    </source>
</evidence>
<dbReference type="GO" id="GO:0005886">
    <property type="term" value="C:plasma membrane"/>
    <property type="evidence" value="ECO:0007669"/>
    <property type="project" value="UniProtKB-SubCell"/>
</dbReference>
<evidence type="ECO:0000256" key="5">
    <source>
        <dbReference type="ARBA" id="ARBA00022692"/>
    </source>
</evidence>
<comment type="subunit">
    <text evidence="15">Homohexamer.</text>
</comment>
<feature type="binding site" evidence="15">
    <location>
        <begin position="196"/>
        <end position="203"/>
    </location>
    <ligand>
        <name>ATP</name>
        <dbReference type="ChEBI" id="CHEBI:30616"/>
    </ligand>
</feature>
<evidence type="ECO:0000313" key="19">
    <source>
        <dbReference type="Proteomes" id="UP000501253"/>
    </source>
</evidence>
<keyword evidence="6 15" id="KW-0479">Metal-binding</keyword>
<keyword evidence="8 15" id="KW-0378">Hydrolase</keyword>
<keyword evidence="4 15" id="KW-0645">Protease</keyword>
<dbReference type="FunFam" id="1.10.8.60:FF:000001">
    <property type="entry name" value="ATP-dependent zinc metalloprotease FtsH"/>
    <property type="match status" value="1"/>
</dbReference>
<evidence type="ECO:0000259" key="17">
    <source>
        <dbReference type="SMART" id="SM00382"/>
    </source>
</evidence>
<dbReference type="SUPFAM" id="SSF140990">
    <property type="entry name" value="FtsH protease domain-like"/>
    <property type="match status" value="1"/>
</dbReference>
<dbReference type="CDD" id="cd19501">
    <property type="entry name" value="RecA-like_FtsH"/>
    <property type="match status" value="1"/>
</dbReference>
<feature type="binding site" evidence="15">
    <location>
        <position position="418"/>
    </location>
    <ligand>
        <name>Zn(2+)</name>
        <dbReference type="ChEBI" id="CHEBI:29105"/>
        <note>catalytic</note>
    </ligand>
</feature>
<dbReference type="FunFam" id="3.40.50.300:FF:000001">
    <property type="entry name" value="ATP-dependent zinc metalloprotease FtsH"/>
    <property type="match status" value="1"/>
</dbReference>
<comment type="similarity">
    <text evidence="2 15">In the C-terminal section; belongs to the peptidase M41 family.</text>
</comment>
<dbReference type="GO" id="GO:0004222">
    <property type="term" value="F:metalloendopeptidase activity"/>
    <property type="evidence" value="ECO:0007669"/>
    <property type="project" value="InterPro"/>
</dbReference>
<dbReference type="Pfam" id="PF06480">
    <property type="entry name" value="FtsH_ext"/>
    <property type="match status" value="1"/>
</dbReference>
<dbReference type="NCBIfam" id="TIGR01241">
    <property type="entry name" value="FtsH_fam"/>
    <property type="match status" value="1"/>
</dbReference>
<dbReference type="InterPro" id="IPR000642">
    <property type="entry name" value="Peptidase_M41"/>
</dbReference>
<keyword evidence="12 15" id="KW-0482">Metalloprotease</keyword>
<keyword evidence="3 15" id="KW-1003">Cell membrane</keyword>
<dbReference type="HAMAP" id="MF_01458">
    <property type="entry name" value="FtsH"/>
    <property type="match status" value="1"/>
</dbReference>
<dbReference type="FunFam" id="1.20.58.760:FF:000001">
    <property type="entry name" value="ATP-dependent zinc metalloprotease FtsH"/>
    <property type="match status" value="1"/>
</dbReference>
<evidence type="ECO:0000256" key="14">
    <source>
        <dbReference type="ARBA" id="ARBA00061570"/>
    </source>
</evidence>
<dbReference type="InterPro" id="IPR003593">
    <property type="entry name" value="AAA+_ATPase"/>
</dbReference>
<feature type="active site" evidence="15">
    <location>
        <position position="419"/>
    </location>
</feature>
<dbReference type="EC" id="3.4.24.-" evidence="15"/>
<sequence length="610" mass="67933">MFESFWRKLGVGGVILLCFLTIAFTSGVALFCPGDIQTLSFSEFVQKVERGEIQEVKIKGEEIKGADVTGKRFRVILPDSSRVLPFLERHLVKVQFEKGRLPGDWITWVLLFLSASTLGLVFLAFLRPSPQPSRLFSFLRSRAQIISPEKVKVRFSDVAGVEEAKEELQEVVEFLKGPSRFVRLGGRMPKGILLVGPPGTGKTLLAKAVAGEAGVPFFSISGSDFVEMFVGVGAARVRDLFAEAKKHKPCIIFIDEIDAVGRSRGVGAGGGHEEREQTLNQLLVEMDGFESEEGIVVLAATNRPDILDPALLRPGRFDRRIEVPPPDVRGREAILRVHARKIRLSPEVDLSELARATPGFTGADLANLLNEAALLAARQGKEMVDREDLEKAKDKILLGRERKGVVISEEEKQLAAYHEAGHALMAYLLPGTDPIYKISILPRAHTLGVVQQLPLDDRHVYSRDYLFKQIMILLGGRVAEEYIFGQATTGAGDDLARATEIARRMVCEWGMSKQLGPLVFPPRPQEKILMKYEEPRAYSEKTAQLIDEEVYRVVGLCYAKDREVLAKHIKYLHILAETLLEKETLDGEALKKLLADLKPLREEDVRLPED</sequence>
<dbReference type="InterPro" id="IPR003960">
    <property type="entry name" value="ATPase_AAA_CS"/>
</dbReference>
<evidence type="ECO:0000256" key="8">
    <source>
        <dbReference type="ARBA" id="ARBA00022801"/>
    </source>
</evidence>
<comment type="function">
    <text evidence="15">Acts as a processive, ATP-dependent zinc metallopeptidase for both cytoplasmic and membrane proteins. Plays a role in the quality control of integral membrane proteins.</text>
</comment>
<feature type="domain" description="AAA+ ATPase" evidence="17">
    <location>
        <begin position="188"/>
        <end position="327"/>
    </location>
</feature>
<dbReference type="PANTHER" id="PTHR23076:SF97">
    <property type="entry name" value="ATP-DEPENDENT ZINC METALLOPROTEASE YME1L1"/>
    <property type="match status" value="1"/>
</dbReference>
<dbReference type="InterPro" id="IPR041569">
    <property type="entry name" value="AAA_lid_3"/>
</dbReference>
<accession>A0A6H1WUR7</accession>
<evidence type="ECO:0000256" key="12">
    <source>
        <dbReference type="ARBA" id="ARBA00023049"/>
    </source>
</evidence>
<dbReference type="InterPro" id="IPR003959">
    <property type="entry name" value="ATPase_AAA_core"/>
</dbReference>
<evidence type="ECO:0000256" key="13">
    <source>
        <dbReference type="ARBA" id="ARBA00023136"/>
    </source>
</evidence>
<dbReference type="Gene3D" id="1.10.8.60">
    <property type="match status" value="1"/>
</dbReference>
<dbReference type="KEGG" id="tmai:FVE67_09025"/>
<dbReference type="SUPFAM" id="SSF52540">
    <property type="entry name" value="P-loop containing nucleoside triphosphate hydrolases"/>
    <property type="match status" value="1"/>
</dbReference>
<dbReference type="EMBL" id="CP042909">
    <property type="protein sequence ID" value="QJA06921.1"/>
    <property type="molecule type" value="Genomic_DNA"/>
</dbReference>
<feature type="binding site" evidence="15">
    <location>
        <position position="422"/>
    </location>
    <ligand>
        <name>Zn(2+)</name>
        <dbReference type="ChEBI" id="CHEBI:29105"/>
        <note>catalytic</note>
    </ligand>
</feature>
<dbReference type="Gene3D" id="1.20.58.760">
    <property type="entry name" value="Peptidase M41"/>
    <property type="match status" value="1"/>
</dbReference>
<evidence type="ECO:0000256" key="9">
    <source>
        <dbReference type="ARBA" id="ARBA00022833"/>
    </source>
</evidence>
<evidence type="ECO:0000256" key="6">
    <source>
        <dbReference type="ARBA" id="ARBA00022723"/>
    </source>
</evidence>
<evidence type="ECO:0000256" key="15">
    <source>
        <dbReference type="HAMAP-Rule" id="MF_01458"/>
    </source>
</evidence>
<dbReference type="GO" id="GO:0016887">
    <property type="term" value="F:ATP hydrolysis activity"/>
    <property type="evidence" value="ECO:0007669"/>
    <property type="project" value="UniProtKB-UniRule"/>
</dbReference>
<dbReference type="InterPro" id="IPR027417">
    <property type="entry name" value="P-loop_NTPase"/>
</dbReference>
<reference evidence="18 19" key="1">
    <citation type="submission" date="2019-08" db="EMBL/GenBank/DDBJ databases">
        <title>Complete genome sequence of Thermosulfurimonas marina SU872T, an anaerobic thermophilic chemolithoautotrophic bacterium isolated from a shallow marine hydrothermal vent.</title>
        <authorList>
            <person name="Allioux M."/>
            <person name="Jebbar M."/>
            <person name="Slobodkina G."/>
            <person name="Slobodkin A."/>
            <person name="Moalic Y."/>
            <person name="Frolova A."/>
            <person name="Shao Z."/>
            <person name="Alain K."/>
        </authorList>
    </citation>
    <scope>NUCLEOTIDE SEQUENCE [LARGE SCALE GENOMIC DNA]</scope>
    <source>
        <strain evidence="18 19">SU872</strain>
    </source>
</reference>
<gene>
    <name evidence="18" type="primary">hflB</name>
    <name evidence="15" type="synonym">ftsH</name>
    <name evidence="18" type="ORF">FVE67_09025</name>
</gene>
<dbReference type="GO" id="GO:0008270">
    <property type="term" value="F:zinc ion binding"/>
    <property type="evidence" value="ECO:0007669"/>
    <property type="project" value="UniProtKB-UniRule"/>
</dbReference>
<keyword evidence="19" id="KW-1185">Reference proteome</keyword>
<dbReference type="Pfam" id="PF01434">
    <property type="entry name" value="Peptidase_M41"/>
    <property type="match status" value="1"/>
</dbReference>